<dbReference type="Pfam" id="PF00440">
    <property type="entry name" value="TetR_N"/>
    <property type="match status" value="1"/>
</dbReference>
<dbReference type="PANTHER" id="PTHR30055:SF146">
    <property type="entry name" value="HTH-TYPE TRANSCRIPTIONAL DUAL REGULATOR CECR"/>
    <property type="match status" value="1"/>
</dbReference>
<evidence type="ECO:0000256" key="3">
    <source>
        <dbReference type="ARBA" id="ARBA00023163"/>
    </source>
</evidence>
<evidence type="ECO:0000256" key="1">
    <source>
        <dbReference type="ARBA" id="ARBA00023015"/>
    </source>
</evidence>
<keyword evidence="3" id="KW-0804">Transcription</keyword>
<keyword evidence="7" id="KW-1185">Reference proteome</keyword>
<dbReference type="FunFam" id="1.10.10.60:FF:000141">
    <property type="entry name" value="TetR family transcriptional regulator"/>
    <property type="match status" value="1"/>
</dbReference>
<dbReference type="Gene3D" id="1.10.357.10">
    <property type="entry name" value="Tetracycline Repressor, domain 2"/>
    <property type="match status" value="1"/>
</dbReference>
<keyword evidence="1" id="KW-0805">Transcription regulation</keyword>
<reference evidence="6" key="1">
    <citation type="submission" date="2021-02" db="EMBL/GenBank/DDBJ databases">
        <title>Genome sequence of Rhodospirillales sp. strain TMPK1 isolated from soil.</title>
        <authorList>
            <person name="Nakai R."/>
            <person name="Kusada H."/>
            <person name="Tamaki H."/>
        </authorList>
    </citation>
    <scope>NUCLEOTIDE SEQUENCE</scope>
    <source>
        <strain evidence="6">TMPK1</strain>
    </source>
</reference>
<dbReference type="InterPro" id="IPR039536">
    <property type="entry name" value="TetR_C_Proteobacteria"/>
</dbReference>
<evidence type="ECO:0000313" key="7">
    <source>
        <dbReference type="Proteomes" id="UP000681075"/>
    </source>
</evidence>
<dbReference type="GO" id="GO:0003700">
    <property type="term" value="F:DNA-binding transcription factor activity"/>
    <property type="evidence" value="ECO:0007669"/>
    <property type="project" value="TreeGrafter"/>
</dbReference>
<dbReference type="InterPro" id="IPR001647">
    <property type="entry name" value="HTH_TetR"/>
</dbReference>
<dbReference type="EMBL" id="BOPV01000001">
    <property type="protein sequence ID" value="GIL39689.1"/>
    <property type="molecule type" value="Genomic_DNA"/>
</dbReference>
<evidence type="ECO:0000256" key="2">
    <source>
        <dbReference type="ARBA" id="ARBA00023125"/>
    </source>
</evidence>
<dbReference type="Gene3D" id="1.10.10.60">
    <property type="entry name" value="Homeodomain-like"/>
    <property type="match status" value="1"/>
</dbReference>
<evidence type="ECO:0000313" key="6">
    <source>
        <dbReference type="EMBL" id="GIL39689.1"/>
    </source>
</evidence>
<feature type="domain" description="HTH tetR-type" evidence="5">
    <location>
        <begin position="16"/>
        <end position="76"/>
    </location>
</feature>
<protein>
    <submittedName>
        <fullName evidence="6">TetR family transcriptional regulator</fullName>
    </submittedName>
</protein>
<proteinExistence type="predicted"/>
<accession>A0A8S8XD90</accession>
<dbReference type="InterPro" id="IPR009057">
    <property type="entry name" value="Homeodomain-like_sf"/>
</dbReference>
<evidence type="ECO:0000256" key="4">
    <source>
        <dbReference type="PROSITE-ProRule" id="PRU00335"/>
    </source>
</evidence>
<name>A0A8S8XD90_9PROT</name>
<gene>
    <name evidence="6" type="ORF">TMPK1_19260</name>
</gene>
<dbReference type="PANTHER" id="PTHR30055">
    <property type="entry name" value="HTH-TYPE TRANSCRIPTIONAL REGULATOR RUTR"/>
    <property type="match status" value="1"/>
</dbReference>
<organism evidence="6 7">
    <name type="scientific">Roseiterribacter gracilis</name>
    <dbReference type="NCBI Taxonomy" id="2812848"/>
    <lineage>
        <taxon>Bacteria</taxon>
        <taxon>Pseudomonadati</taxon>
        <taxon>Pseudomonadota</taxon>
        <taxon>Alphaproteobacteria</taxon>
        <taxon>Rhodospirillales</taxon>
        <taxon>Roseiterribacteraceae</taxon>
        <taxon>Roseiterribacter</taxon>
    </lineage>
</organism>
<dbReference type="SUPFAM" id="SSF46689">
    <property type="entry name" value="Homeodomain-like"/>
    <property type="match status" value="1"/>
</dbReference>
<feature type="DNA-binding region" description="H-T-H motif" evidence="4">
    <location>
        <begin position="39"/>
        <end position="58"/>
    </location>
</feature>
<sequence>MTQSRPKKNAAPDRRVGSREAIVQAAQRLFLKRGVGAVSMDDLATEAGVARRTLYNQFPSKEDILREMLRELSEGLRDALPPGIETQGEVEEVLRRIGTGVLTFQAPAEFVGLVRITVADAQQFPWIATAFDAVLDPQLNRFARYLAHLTTLGVLACPDPLLAAHQFLGLLNEPVLWTRVVRRKQPPIKADVVVEEAVQMFLCRYRVVDPSPNPRRKKRA</sequence>
<dbReference type="GO" id="GO:0000976">
    <property type="term" value="F:transcription cis-regulatory region binding"/>
    <property type="evidence" value="ECO:0007669"/>
    <property type="project" value="TreeGrafter"/>
</dbReference>
<dbReference type="PROSITE" id="PS50977">
    <property type="entry name" value="HTH_TETR_2"/>
    <property type="match status" value="1"/>
</dbReference>
<keyword evidence="2 4" id="KW-0238">DNA-binding</keyword>
<dbReference type="PRINTS" id="PR00455">
    <property type="entry name" value="HTHTETR"/>
</dbReference>
<dbReference type="Pfam" id="PF14246">
    <property type="entry name" value="TetR_C_7"/>
    <property type="match status" value="1"/>
</dbReference>
<dbReference type="Proteomes" id="UP000681075">
    <property type="component" value="Unassembled WGS sequence"/>
</dbReference>
<dbReference type="InterPro" id="IPR050109">
    <property type="entry name" value="HTH-type_TetR-like_transc_reg"/>
</dbReference>
<dbReference type="AlphaFoldDB" id="A0A8S8XD90"/>
<dbReference type="RefSeq" id="WP_420242794.1">
    <property type="nucleotide sequence ID" value="NZ_BOPV01000001.1"/>
</dbReference>
<comment type="caution">
    <text evidence="6">The sequence shown here is derived from an EMBL/GenBank/DDBJ whole genome shotgun (WGS) entry which is preliminary data.</text>
</comment>
<evidence type="ECO:0000259" key="5">
    <source>
        <dbReference type="PROSITE" id="PS50977"/>
    </source>
</evidence>